<feature type="transmembrane region" description="Helical" evidence="1">
    <location>
        <begin position="139"/>
        <end position="160"/>
    </location>
</feature>
<name>A0ABT6FGA5_9BACT</name>
<evidence type="ECO:0000313" key="3">
    <source>
        <dbReference type="Proteomes" id="UP001216907"/>
    </source>
</evidence>
<evidence type="ECO:0008006" key="4">
    <source>
        <dbReference type="Google" id="ProtNLM"/>
    </source>
</evidence>
<keyword evidence="3" id="KW-1185">Reference proteome</keyword>
<protein>
    <recommendedName>
        <fullName evidence="4">Transmembrane protein</fullName>
    </recommendedName>
</protein>
<dbReference type="EMBL" id="JARRAG010000002">
    <property type="protein sequence ID" value="MDG3006594.1"/>
    <property type="molecule type" value="Genomic_DNA"/>
</dbReference>
<organism evidence="2 3">
    <name type="scientific">Paludisphaera mucosa</name>
    <dbReference type="NCBI Taxonomy" id="3030827"/>
    <lineage>
        <taxon>Bacteria</taxon>
        <taxon>Pseudomonadati</taxon>
        <taxon>Planctomycetota</taxon>
        <taxon>Planctomycetia</taxon>
        <taxon>Isosphaerales</taxon>
        <taxon>Isosphaeraceae</taxon>
        <taxon>Paludisphaera</taxon>
    </lineage>
</organism>
<reference evidence="2 3" key="1">
    <citation type="submission" date="2023-03" db="EMBL/GenBank/DDBJ databases">
        <title>Paludisphaera mucosa sp. nov. a novel planctomycete from northern fen.</title>
        <authorList>
            <person name="Ivanova A."/>
        </authorList>
    </citation>
    <scope>NUCLEOTIDE SEQUENCE [LARGE SCALE GENOMIC DNA]</scope>
    <source>
        <strain evidence="2 3">Pla2</strain>
    </source>
</reference>
<keyword evidence="1" id="KW-1133">Transmembrane helix</keyword>
<proteinExistence type="predicted"/>
<feature type="transmembrane region" description="Helical" evidence="1">
    <location>
        <begin position="77"/>
        <end position="98"/>
    </location>
</feature>
<feature type="transmembrane region" description="Helical" evidence="1">
    <location>
        <begin position="46"/>
        <end position="65"/>
    </location>
</feature>
<dbReference type="Proteomes" id="UP001216907">
    <property type="component" value="Unassembled WGS sequence"/>
</dbReference>
<evidence type="ECO:0000256" key="1">
    <source>
        <dbReference type="SAM" id="Phobius"/>
    </source>
</evidence>
<gene>
    <name evidence="2" type="ORF">PZE19_22715</name>
</gene>
<feature type="transmembrane region" description="Helical" evidence="1">
    <location>
        <begin position="110"/>
        <end position="133"/>
    </location>
</feature>
<dbReference type="RefSeq" id="WP_277862890.1">
    <property type="nucleotide sequence ID" value="NZ_JARRAG010000002.1"/>
</dbReference>
<comment type="caution">
    <text evidence="2">The sequence shown here is derived from an EMBL/GenBank/DDBJ whole genome shotgun (WGS) entry which is preliminary data.</text>
</comment>
<keyword evidence="1" id="KW-0472">Membrane</keyword>
<keyword evidence="1" id="KW-0812">Transmembrane</keyword>
<sequence>MADRKDVPLPGFLDFDAQDSELQRRHRAILDARLGSAWPLGRKARYLIVATSGLIGFFVAGSLSLTEPASTPPAIRGLLGLFALFSLGWTLFAAWTLARRRGGFAGERLAAARIALGFTLFAVAGLGLAATSLGKEAAAAPMIGVGLGFLVLAAVGATNARIEEAELAIREQLLRLEARIVRSEPAASRAQPPFPET</sequence>
<accession>A0ABT6FGA5</accession>
<evidence type="ECO:0000313" key="2">
    <source>
        <dbReference type="EMBL" id="MDG3006594.1"/>
    </source>
</evidence>